<protein>
    <submittedName>
        <fullName evidence="2">Helix-turn-helix DNA binding domain protein</fullName>
    </submittedName>
</protein>
<sequence length="75" mass="8455">MRGMEHDRAKLTDEEVLAIRLRAQAGETLTAIAADYPITIAIVHRIVTGKGWTHVDGPIRPARPYRKKQQQHGNE</sequence>
<evidence type="ECO:0000313" key="3">
    <source>
        <dbReference type="Proteomes" id="UP000827897"/>
    </source>
</evidence>
<feature type="compositionally biased region" description="Basic residues" evidence="1">
    <location>
        <begin position="63"/>
        <end position="75"/>
    </location>
</feature>
<feature type="region of interest" description="Disordered" evidence="1">
    <location>
        <begin position="53"/>
        <end position="75"/>
    </location>
</feature>
<evidence type="ECO:0000256" key="1">
    <source>
        <dbReference type="SAM" id="MobiDB-lite"/>
    </source>
</evidence>
<name>A0AAE9C8T5_9CAUD</name>
<dbReference type="Proteomes" id="UP000827897">
    <property type="component" value="Segment"/>
</dbReference>
<evidence type="ECO:0000313" key="2">
    <source>
        <dbReference type="EMBL" id="UGL61920.1"/>
    </source>
</evidence>
<organism evidence="2 3">
    <name type="scientific">Arthrobacter phage EastWest</name>
    <dbReference type="NCBI Taxonomy" id="2894292"/>
    <lineage>
        <taxon>Viruses</taxon>
        <taxon>Duplodnaviria</taxon>
        <taxon>Heunggongvirae</taxon>
        <taxon>Uroviricota</taxon>
        <taxon>Caudoviricetes</taxon>
        <taxon>Berryhillviridae</taxon>
        <taxon>Eastwestvirus</taxon>
        <taxon>Eastwestvirus eastwest</taxon>
    </lineage>
</organism>
<keyword evidence="3" id="KW-1185">Reference proteome</keyword>
<accession>A0AAE9C8T5</accession>
<gene>
    <name evidence="2" type="primary">37</name>
    <name evidence="2" type="ORF">SEA_EASTWEST_37</name>
</gene>
<reference evidence="2" key="1">
    <citation type="submission" date="2021-10" db="EMBL/GenBank/DDBJ databases">
        <authorList>
            <person name="Valenzuela N."/>
            <person name="Pablo J."/>
            <person name="Strother B."/>
            <person name="Cravalho Y."/>
            <person name="Barto Z."/>
            <person name="Kane C."/>
            <person name="Chong R.A."/>
            <person name="Kawasaki K."/>
            <person name="Cruz S."/>
            <person name="Porter M.L."/>
            <person name="Pearce R."/>
            <person name="Hohenstein G."/>
            <person name="Li K."/>
            <person name="Kaniho J."/>
            <person name="Sadones M."/>
            <person name="Hamlin F."/>
            <person name="Daniels M."/>
            <person name="McKee K."/>
            <person name="Reed F."/>
            <person name="Donachie S."/>
            <person name="Bollivar D.W."/>
            <person name="Garlena R.A."/>
            <person name="Russell D.A."/>
            <person name="Jacobs-Sera D."/>
            <person name="Hatfull G.F."/>
        </authorList>
    </citation>
    <scope>NUCLEOTIDE SEQUENCE</scope>
</reference>
<proteinExistence type="predicted"/>
<dbReference type="EMBL" id="OK999980">
    <property type="protein sequence ID" value="UGL61920.1"/>
    <property type="molecule type" value="Genomic_DNA"/>
</dbReference>